<dbReference type="InterPro" id="IPR012337">
    <property type="entry name" value="RNaseH-like_sf"/>
</dbReference>
<dbReference type="CDD" id="cd02846">
    <property type="entry name" value="PAZ_argonaute_like"/>
    <property type="match status" value="1"/>
</dbReference>
<dbReference type="PROSITE" id="PS50822">
    <property type="entry name" value="PIWI"/>
    <property type="match status" value="1"/>
</dbReference>
<feature type="region of interest" description="Disordered" evidence="1">
    <location>
        <begin position="864"/>
        <end position="896"/>
    </location>
</feature>
<dbReference type="EMBL" id="GL377306">
    <property type="protein sequence ID" value="EFI96927.1"/>
    <property type="molecule type" value="Genomic_DNA"/>
</dbReference>
<dbReference type="InterPro" id="IPR036397">
    <property type="entry name" value="RNaseH_sf"/>
</dbReference>
<reference evidence="4 5" key="1">
    <citation type="journal article" date="2010" name="Nat. Biotechnol.">
        <title>Genome sequence of the model mushroom Schizophyllum commune.</title>
        <authorList>
            <person name="Ohm R.A."/>
            <person name="de Jong J.F."/>
            <person name="Lugones L.G."/>
            <person name="Aerts A."/>
            <person name="Kothe E."/>
            <person name="Stajich J.E."/>
            <person name="de Vries R.P."/>
            <person name="Record E."/>
            <person name="Levasseur A."/>
            <person name="Baker S.E."/>
            <person name="Bartholomew K.A."/>
            <person name="Coutinho P.M."/>
            <person name="Erdmann S."/>
            <person name="Fowler T.J."/>
            <person name="Gathman A.C."/>
            <person name="Lombard V."/>
            <person name="Henrissat B."/>
            <person name="Knabe N."/>
            <person name="Kuees U."/>
            <person name="Lilly W.W."/>
            <person name="Lindquist E."/>
            <person name="Lucas S."/>
            <person name="Magnuson J.K."/>
            <person name="Piumi F."/>
            <person name="Raudaskoski M."/>
            <person name="Salamov A."/>
            <person name="Schmutz J."/>
            <person name="Schwarze F.W.M.R."/>
            <person name="vanKuyk P.A."/>
            <person name="Horton J.S."/>
            <person name="Grigoriev I.V."/>
            <person name="Woesten H.A.B."/>
        </authorList>
    </citation>
    <scope>NUCLEOTIDE SEQUENCE [LARGE SCALE GENOMIC DNA]</scope>
    <source>
        <strain evidence="5">H4-8 / FGSC 9210</strain>
    </source>
</reference>
<organism evidence="5">
    <name type="scientific">Schizophyllum commune (strain H4-8 / FGSC 9210)</name>
    <name type="common">Split gill fungus</name>
    <dbReference type="NCBI Taxonomy" id="578458"/>
    <lineage>
        <taxon>Eukaryota</taxon>
        <taxon>Fungi</taxon>
        <taxon>Dikarya</taxon>
        <taxon>Basidiomycota</taxon>
        <taxon>Agaricomycotina</taxon>
        <taxon>Agaricomycetes</taxon>
        <taxon>Agaricomycetidae</taxon>
        <taxon>Agaricales</taxon>
        <taxon>Schizophyllaceae</taxon>
        <taxon>Schizophyllum</taxon>
    </lineage>
</organism>
<dbReference type="Pfam" id="PF16488">
    <property type="entry name" value="ArgoL2"/>
    <property type="match status" value="1"/>
</dbReference>
<gene>
    <name evidence="4" type="ORF">SCHCODRAFT_109135</name>
</gene>
<evidence type="ECO:0000259" key="2">
    <source>
        <dbReference type="PROSITE" id="PS50821"/>
    </source>
</evidence>
<dbReference type="SMART" id="SM00950">
    <property type="entry name" value="Piwi"/>
    <property type="match status" value="1"/>
</dbReference>
<dbReference type="PROSITE" id="PS50821">
    <property type="entry name" value="PAZ"/>
    <property type="match status" value="1"/>
</dbReference>
<dbReference type="InterPro" id="IPR003100">
    <property type="entry name" value="PAZ_dom"/>
</dbReference>
<dbReference type="InterPro" id="IPR003165">
    <property type="entry name" value="Piwi"/>
</dbReference>
<evidence type="ECO:0008006" key="6">
    <source>
        <dbReference type="Google" id="ProtNLM"/>
    </source>
</evidence>
<dbReference type="GO" id="GO:0003723">
    <property type="term" value="F:RNA binding"/>
    <property type="evidence" value="ECO:0007669"/>
    <property type="project" value="InterPro"/>
</dbReference>
<dbReference type="Pfam" id="PF02170">
    <property type="entry name" value="PAZ"/>
    <property type="match status" value="1"/>
</dbReference>
<dbReference type="InterPro" id="IPR032472">
    <property type="entry name" value="ArgoL2"/>
</dbReference>
<dbReference type="Pfam" id="PF16486">
    <property type="entry name" value="ArgoN"/>
    <property type="match status" value="1"/>
</dbReference>
<protein>
    <recommendedName>
        <fullName evidence="6">Piwi domain-containing protein</fullName>
    </recommendedName>
</protein>
<evidence type="ECO:0000256" key="1">
    <source>
        <dbReference type="SAM" id="MobiDB-lite"/>
    </source>
</evidence>
<proteinExistence type="predicted"/>
<dbReference type="SUPFAM" id="SSF53098">
    <property type="entry name" value="Ribonuclease H-like"/>
    <property type="match status" value="1"/>
</dbReference>
<feature type="domain" description="PAZ" evidence="2">
    <location>
        <begin position="244"/>
        <end position="362"/>
    </location>
</feature>
<dbReference type="PANTHER" id="PTHR22891">
    <property type="entry name" value="EUKARYOTIC TRANSLATION INITIATION FACTOR 2C"/>
    <property type="match status" value="1"/>
</dbReference>
<dbReference type="HOGENOM" id="CLU_004544_4_3_1"/>
<dbReference type="Gene3D" id="2.170.260.10">
    <property type="entry name" value="paz domain"/>
    <property type="match status" value="1"/>
</dbReference>
<dbReference type="InParanoid" id="D8Q585"/>
<dbReference type="OMA" id="KTEPRNA"/>
<accession>D8Q585</accession>
<dbReference type="InterPro" id="IPR045246">
    <property type="entry name" value="Piwi_ago-like"/>
</dbReference>
<dbReference type="Gene3D" id="3.40.50.2300">
    <property type="match status" value="1"/>
</dbReference>
<dbReference type="Gene3D" id="3.30.420.10">
    <property type="entry name" value="Ribonuclease H-like superfamily/Ribonuclease H"/>
    <property type="match status" value="1"/>
</dbReference>
<dbReference type="Proteomes" id="UP000007431">
    <property type="component" value="Unassembled WGS sequence"/>
</dbReference>
<dbReference type="SUPFAM" id="SSF101690">
    <property type="entry name" value="PAZ domain"/>
    <property type="match status" value="1"/>
</dbReference>
<dbReference type="Pfam" id="PF16487">
    <property type="entry name" value="ArgoMid"/>
    <property type="match status" value="1"/>
</dbReference>
<feature type="compositionally biased region" description="Basic residues" evidence="1">
    <location>
        <begin position="887"/>
        <end position="896"/>
    </location>
</feature>
<evidence type="ECO:0000313" key="4">
    <source>
        <dbReference type="EMBL" id="EFI96927.1"/>
    </source>
</evidence>
<feature type="domain" description="Piwi" evidence="3">
    <location>
        <begin position="584"/>
        <end position="861"/>
    </location>
</feature>
<dbReference type="FunCoup" id="D8Q585">
    <property type="interactions" value="216"/>
</dbReference>
<evidence type="ECO:0000313" key="5">
    <source>
        <dbReference type="Proteomes" id="UP000007431"/>
    </source>
</evidence>
<dbReference type="eggNOG" id="KOG1041">
    <property type="taxonomic scope" value="Eukaryota"/>
</dbReference>
<evidence type="ECO:0000259" key="3">
    <source>
        <dbReference type="PROSITE" id="PS50822"/>
    </source>
</evidence>
<dbReference type="InterPro" id="IPR032474">
    <property type="entry name" value="Argonaute_N"/>
</dbReference>
<dbReference type="InterPro" id="IPR014811">
    <property type="entry name" value="ArgoL1"/>
</dbReference>
<dbReference type="CDD" id="cd04657">
    <property type="entry name" value="Piwi_ago-like"/>
    <property type="match status" value="1"/>
</dbReference>
<dbReference type="InterPro" id="IPR032473">
    <property type="entry name" value="Argonaute_Mid_dom"/>
</dbReference>
<dbReference type="STRING" id="578458.D8Q585"/>
<dbReference type="Pfam" id="PF02171">
    <property type="entry name" value="Piwi"/>
    <property type="match status" value="1"/>
</dbReference>
<dbReference type="AlphaFoldDB" id="D8Q585"/>
<feature type="region of interest" description="Disordered" evidence="1">
    <location>
        <begin position="1"/>
        <end position="25"/>
    </location>
</feature>
<sequence>MAPKGRRNQKGTSVPKVVAQPELAPQQTGIADAPVTAIGEKRPGFGYAGTKENNDVNMFELTLKRGTIYHYDDMVNDKPLPVRRGLELFARLQEVSPNIFTQKVVFDGRKNMYSSYRLDVPDNSKEFEITVSPRNETRPARIRIVKIKLVKEINPESLLRFTQGKQSFDEEAQTTLQALNVALRMEPMQNLPFNTRSFFTPIGKKALPGGLELWRGYFQSVRPVIDKLVANVDISTAIMYQTGSLISLCLKHLNLPLDNPSALADLDTRRSYSLKRFLSGLRVTTTGGQTAQRLPRAITGLRREGASKTMFNLRRDGEPDTTISVAEYFKKLGRPLRYPALPCVEVSSGKALLPLEVCDVPEGQSWRGQIAPELTAEMVKFSTLNPTARFNAIQRGREVLGYDRSEWLQQFGITISKTPIQVESRTLAAPIMQYGIKPGLRQQAENMIPTGGAWNVKGKRFFKPMPLNSWAVLVVEDKSRFPLDALKSLIIGLKKEAANYGMLPVNDPVLSEHVSPQQSVTKRLEELPARLRANKLPLPQIVFFVLPFNGDERWTEVKQYARSHLNRGMFTNGPAAEATSLFSGVATQCLKAQKSAHANSQYWANVCMKINAKLGGINVIIKPGDPSNLLADRTKPTLVLGADVIHPSPGAVGQSSYAAMVGSVDPDAAKYRATSREQTSRQELIDDFEDMAKELIQAYMDARKQEGKSAGASKPTRIFFYRDGVSEGQFKQVKDEAACRSLEVTAKITFIIATKRHNTRLNPLGTKDRSGNAPAGSVIDTNIVDPVEFDFYLQSHAGIQGTSRPVHYWVLRDENNLSADALQRFTYNLCHVYARATRSVSIPAPTYYADIVCARAKTHYKYRNDHSVPSGEPTEANEQARFQQVHPRQKGHMYYQ</sequence>
<name>D8Q585_SCHCM</name>
<dbReference type="InterPro" id="IPR036085">
    <property type="entry name" value="PAZ_dom_sf"/>
</dbReference>
<feature type="non-terminal residue" evidence="4">
    <location>
        <position position="896"/>
    </location>
</feature>
<dbReference type="Pfam" id="PF08699">
    <property type="entry name" value="ArgoL1"/>
    <property type="match status" value="1"/>
</dbReference>
<keyword evidence="5" id="KW-1185">Reference proteome</keyword>
<dbReference type="SMART" id="SM01163">
    <property type="entry name" value="DUF1785"/>
    <property type="match status" value="1"/>
</dbReference>
<dbReference type="VEuPathDB" id="FungiDB:SCHCODRAFT_01125396"/>